<dbReference type="Proteomes" id="UP000236919">
    <property type="component" value="Unassembled WGS sequence"/>
</dbReference>
<gene>
    <name evidence="2" type="ORF">CYD53_13515</name>
</gene>
<keyword evidence="1" id="KW-0812">Transmembrane</keyword>
<protein>
    <submittedName>
        <fullName evidence="2">Uncharacterized protein</fullName>
    </submittedName>
</protein>
<keyword evidence="3" id="KW-1185">Reference proteome</keyword>
<accession>A0A2S4LSB8</accession>
<reference evidence="2 3" key="1">
    <citation type="submission" date="2018-01" db="EMBL/GenBank/DDBJ databases">
        <title>Genomic Encyclopedia of Type Strains, Phase III (KMG-III): the genomes of soil and plant-associated and newly described type strains.</title>
        <authorList>
            <person name="Whitman W."/>
        </authorList>
    </citation>
    <scope>NUCLEOTIDE SEQUENCE [LARGE SCALE GENOMIC DNA]</scope>
    <source>
        <strain evidence="2 3">1131</strain>
    </source>
</reference>
<evidence type="ECO:0000313" key="2">
    <source>
        <dbReference type="EMBL" id="POR45357.1"/>
    </source>
</evidence>
<organism evidence="2 3">
    <name type="scientific">Bosea psychrotolerans</name>
    <dbReference type="NCBI Taxonomy" id="1871628"/>
    <lineage>
        <taxon>Bacteria</taxon>
        <taxon>Pseudomonadati</taxon>
        <taxon>Pseudomonadota</taxon>
        <taxon>Alphaproteobacteria</taxon>
        <taxon>Hyphomicrobiales</taxon>
        <taxon>Boseaceae</taxon>
        <taxon>Bosea</taxon>
    </lineage>
</organism>
<sequence>MGALPQHGLFERGFSMRSIALWLLGVPIPLIILLWFFMR</sequence>
<keyword evidence="1" id="KW-0472">Membrane</keyword>
<dbReference type="EMBL" id="PQFZ01000035">
    <property type="protein sequence ID" value="POR45357.1"/>
    <property type="molecule type" value="Genomic_DNA"/>
</dbReference>
<feature type="transmembrane region" description="Helical" evidence="1">
    <location>
        <begin position="19"/>
        <end position="38"/>
    </location>
</feature>
<keyword evidence="1" id="KW-1133">Transmembrane helix</keyword>
<evidence type="ECO:0000313" key="3">
    <source>
        <dbReference type="Proteomes" id="UP000236919"/>
    </source>
</evidence>
<comment type="caution">
    <text evidence="2">The sequence shown here is derived from an EMBL/GenBank/DDBJ whole genome shotgun (WGS) entry which is preliminary data.</text>
</comment>
<proteinExistence type="predicted"/>
<evidence type="ECO:0000256" key="1">
    <source>
        <dbReference type="SAM" id="Phobius"/>
    </source>
</evidence>
<dbReference type="AlphaFoldDB" id="A0A2S4LSB8"/>
<name>A0A2S4LSB8_9HYPH</name>